<dbReference type="SUPFAM" id="SSF58104">
    <property type="entry name" value="Methyl-accepting chemotaxis protein (MCP) signaling domain"/>
    <property type="match status" value="1"/>
</dbReference>
<dbReference type="GO" id="GO:0007165">
    <property type="term" value="P:signal transduction"/>
    <property type="evidence" value="ECO:0007669"/>
    <property type="project" value="UniProtKB-KW"/>
</dbReference>
<dbReference type="Pfam" id="PF00015">
    <property type="entry name" value="MCPsignal"/>
    <property type="match status" value="1"/>
</dbReference>
<dbReference type="Proteomes" id="UP000271031">
    <property type="component" value="Unassembled WGS sequence"/>
</dbReference>
<reference evidence="4 5" key="1">
    <citation type="submission" date="2018-10" db="EMBL/GenBank/DDBJ databases">
        <title>Phylogenomics of Brevibacillus.</title>
        <authorList>
            <person name="Dunlap C."/>
        </authorList>
    </citation>
    <scope>NUCLEOTIDE SEQUENCE [LARGE SCALE GENOMIC DNA]</scope>
    <source>
        <strain evidence="4 5">JCM 15716</strain>
    </source>
</reference>
<comment type="caution">
    <text evidence="4">The sequence shown here is derived from an EMBL/GenBank/DDBJ whole genome shotgun (WGS) entry which is preliminary data.</text>
</comment>
<dbReference type="RefSeq" id="WP_122919039.1">
    <property type="nucleotide sequence ID" value="NZ_RHHQ01000012.1"/>
</dbReference>
<evidence type="ECO:0000259" key="3">
    <source>
        <dbReference type="PROSITE" id="PS50111"/>
    </source>
</evidence>
<dbReference type="AlphaFoldDB" id="A0A3M8DIQ4"/>
<dbReference type="PROSITE" id="PS50111">
    <property type="entry name" value="CHEMOTAXIS_TRANSDUC_2"/>
    <property type="match status" value="1"/>
</dbReference>
<dbReference type="OrthoDB" id="9807021at2"/>
<dbReference type="CDD" id="cd11386">
    <property type="entry name" value="MCP_signal"/>
    <property type="match status" value="1"/>
</dbReference>
<sequence>MFWKKKGNQEASHVAVMDTPAVAQQETAATKQALEHELASLYEKLGHVISQQGVVDNKHGELAKLAGNLKNVVDTIQGLGQKSDDVTEKLQGHGERLDQMSKQSASRLLDGKKSLENVVNVVSLLERESANTAVSMSRLEERSSEITSIVQVISDIANQTNLLALNAAIEAARAGEQGRGFAVVADEVRKLAEMTANSTKNIAALIEKIQEETKEALANSEKSTKAIHEGLAASQDAAGKMEAIAGSFQEVSVEMQQVVGAIQQQRNLSNSLAAQSQQANEVLGQMHDGVLAFEREAHVVKQDLEATHKGFKTLLQS</sequence>
<evidence type="ECO:0000313" key="5">
    <source>
        <dbReference type="Proteomes" id="UP000271031"/>
    </source>
</evidence>
<protein>
    <submittedName>
        <fullName evidence="4">Methyl-accepting chemotaxis protein</fullName>
    </submittedName>
</protein>
<evidence type="ECO:0000256" key="2">
    <source>
        <dbReference type="PROSITE-ProRule" id="PRU00284"/>
    </source>
</evidence>
<evidence type="ECO:0000256" key="1">
    <source>
        <dbReference type="ARBA" id="ARBA00023224"/>
    </source>
</evidence>
<evidence type="ECO:0000313" key="4">
    <source>
        <dbReference type="EMBL" id="RNB87341.1"/>
    </source>
</evidence>
<dbReference type="GO" id="GO:0016020">
    <property type="term" value="C:membrane"/>
    <property type="evidence" value="ECO:0007669"/>
    <property type="project" value="InterPro"/>
</dbReference>
<dbReference type="PANTHER" id="PTHR32089">
    <property type="entry name" value="METHYL-ACCEPTING CHEMOTAXIS PROTEIN MCPB"/>
    <property type="match status" value="1"/>
</dbReference>
<name>A0A3M8DIQ4_9BACL</name>
<gene>
    <name evidence="4" type="ORF">EDM56_16905</name>
</gene>
<dbReference type="SMART" id="SM00283">
    <property type="entry name" value="MA"/>
    <property type="match status" value="1"/>
</dbReference>
<feature type="domain" description="Methyl-accepting transducer" evidence="3">
    <location>
        <begin position="61"/>
        <end position="280"/>
    </location>
</feature>
<keyword evidence="1 2" id="KW-0807">Transducer</keyword>
<accession>A0A3M8DIQ4</accession>
<dbReference type="PANTHER" id="PTHR32089:SF112">
    <property type="entry name" value="LYSOZYME-LIKE PROTEIN-RELATED"/>
    <property type="match status" value="1"/>
</dbReference>
<proteinExistence type="predicted"/>
<dbReference type="Gene3D" id="1.10.287.950">
    <property type="entry name" value="Methyl-accepting chemotaxis protein"/>
    <property type="match status" value="1"/>
</dbReference>
<dbReference type="EMBL" id="RHHQ01000012">
    <property type="protein sequence ID" value="RNB87341.1"/>
    <property type="molecule type" value="Genomic_DNA"/>
</dbReference>
<keyword evidence="5" id="KW-1185">Reference proteome</keyword>
<organism evidence="4 5">
    <name type="scientific">Brevibacillus fluminis</name>
    <dbReference type="NCBI Taxonomy" id="511487"/>
    <lineage>
        <taxon>Bacteria</taxon>
        <taxon>Bacillati</taxon>
        <taxon>Bacillota</taxon>
        <taxon>Bacilli</taxon>
        <taxon>Bacillales</taxon>
        <taxon>Paenibacillaceae</taxon>
        <taxon>Brevibacillus</taxon>
    </lineage>
</organism>
<dbReference type="InterPro" id="IPR004089">
    <property type="entry name" value="MCPsignal_dom"/>
</dbReference>